<name>A0A9J6EL35_RHIMP</name>
<protein>
    <submittedName>
        <fullName evidence="2">Uncharacterized protein</fullName>
    </submittedName>
</protein>
<dbReference type="EMBL" id="JABSTU010000003">
    <property type="protein sequence ID" value="KAH8035054.1"/>
    <property type="molecule type" value="Genomic_DNA"/>
</dbReference>
<dbReference type="AlphaFoldDB" id="A0A9J6EL35"/>
<sequence length="143" mass="16120">MRTRVRCYDSHRRRHCWVVRRGHGPPRLFRGVFLSSRLLLRRADRRVDKTTGVTGIREQLAGEILCVDRDTVLNRVLRCSYAKRSKAQEEAVVTAPGLARSHEELVSPSCDLASPSDGSKAGTGRPPVRDDQGLRMCARKRIA</sequence>
<feature type="region of interest" description="Disordered" evidence="1">
    <location>
        <begin position="108"/>
        <end position="143"/>
    </location>
</feature>
<proteinExistence type="predicted"/>
<evidence type="ECO:0000256" key="1">
    <source>
        <dbReference type="SAM" id="MobiDB-lite"/>
    </source>
</evidence>
<keyword evidence="3" id="KW-1185">Reference proteome</keyword>
<dbReference type="Proteomes" id="UP000821866">
    <property type="component" value="Chromosome 11"/>
</dbReference>
<reference evidence="2" key="1">
    <citation type="journal article" date="2020" name="Cell">
        <title>Large-Scale Comparative Analyses of Tick Genomes Elucidate Their Genetic Diversity and Vector Capacities.</title>
        <authorList>
            <consortium name="Tick Genome and Microbiome Consortium (TIGMIC)"/>
            <person name="Jia N."/>
            <person name="Wang J."/>
            <person name="Shi W."/>
            <person name="Du L."/>
            <person name="Sun Y."/>
            <person name="Zhan W."/>
            <person name="Jiang J.F."/>
            <person name="Wang Q."/>
            <person name="Zhang B."/>
            <person name="Ji P."/>
            <person name="Bell-Sakyi L."/>
            <person name="Cui X.M."/>
            <person name="Yuan T.T."/>
            <person name="Jiang B.G."/>
            <person name="Yang W.F."/>
            <person name="Lam T.T."/>
            <person name="Chang Q.C."/>
            <person name="Ding S.J."/>
            <person name="Wang X.J."/>
            <person name="Zhu J.G."/>
            <person name="Ruan X.D."/>
            <person name="Zhao L."/>
            <person name="Wei J.T."/>
            <person name="Ye R.Z."/>
            <person name="Que T.C."/>
            <person name="Du C.H."/>
            <person name="Zhou Y.H."/>
            <person name="Cheng J.X."/>
            <person name="Dai P.F."/>
            <person name="Guo W.B."/>
            <person name="Han X.H."/>
            <person name="Huang E.J."/>
            <person name="Li L.F."/>
            <person name="Wei W."/>
            <person name="Gao Y.C."/>
            <person name="Liu J.Z."/>
            <person name="Shao H.Z."/>
            <person name="Wang X."/>
            <person name="Wang C.C."/>
            <person name="Yang T.C."/>
            <person name="Huo Q.B."/>
            <person name="Li W."/>
            <person name="Chen H.Y."/>
            <person name="Chen S.E."/>
            <person name="Zhou L.G."/>
            <person name="Ni X.B."/>
            <person name="Tian J.H."/>
            <person name="Sheng Y."/>
            <person name="Liu T."/>
            <person name="Pan Y.S."/>
            <person name="Xia L.Y."/>
            <person name="Li J."/>
            <person name="Zhao F."/>
            <person name="Cao W.C."/>
        </authorList>
    </citation>
    <scope>NUCLEOTIDE SEQUENCE</scope>
    <source>
        <strain evidence="2">Rmic-2018</strain>
    </source>
</reference>
<comment type="caution">
    <text evidence="2">The sequence shown here is derived from an EMBL/GenBank/DDBJ whole genome shotgun (WGS) entry which is preliminary data.</text>
</comment>
<evidence type="ECO:0000313" key="2">
    <source>
        <dbReference type="EMBL" id="KAH8035054.1"/>
    </source>
</evidence>
<evidence type="ECO:0000313" key="3">
    <source>
        <dbReference type="Proteomes" id="UP000821866"/>
    </source>
</evidence>
<reference evidence="2" key="2">
    <citation type="submission" date="2021-09" db="EMBL/GenBank/DDBJ databases">
        <authorList>
            <person name="Jia N."/>
            <person name="Wang J."/>
            <person name="Shi W."/>
            <person name="Du L."/>
            <person name="Sun Y."/>
            <person name="Zhan W."/>
            <person name="Jiang J."/>
            <person name="Wang Q."/>
            <person name="Zhang B."/>
            <person name="Ji P."/>
            <person name="Sakyi L.B."/>
            <person name="Cui X."/>
            <person name="Yuan T."/>
            <person name="Jiang B."/>
            <person name="Yang W."/>
            <person name="Lam T.T.-Y."/>
            <person name="Chang Q."/>
            <person name="Ding S."/>
            <person name="Wang X."/>
            <person name="Zhu J."/>
            <person name="Ruan X."/>
            <person name="Zhao L."/>
            <person name="Wei J."/>
            <person name="Que T."/>
            <person name="Du C."/>
            <person name="Cheng J."/>
            <person name="Dai P."/>
            <person name="Han X."/>
            <person name="Huang E."/>
            <person name="Gao Y."/>
            <person name="Liu J."/>
            <person name="Shao H."/>
            <person name="Ye R."/>
            <person name="Li L."/>
            <person name="Wei W."/>
            <person name="Wang X."/>
            <person name="Wang C."/>
            <person name="Huo Q."/>
            <person name="Li W."/>
            <person name="Guo W."/>
            <person name="Chen H."/>
            <person name="Chen S."/>
            <person name="Zhou L."/>
            <person name="Zhou L."/>
            <person name="Ni X."/>
            <person name="Tian J."/>
            <person name="Zhou Y."/>
            <person name="Sheng Y."/>
            <person name="Liu T."/>
            <person name="Pan Y."/>
            <person name="Xia L."/>
            <person name="Li J."/>
            <person name="Zhao F."/>
            <person name="Cao W."/>
        </authorList>
    </citation>
    <scope>NUCLEOTIDE SEQUENCE</scope>
    <source>
        <strain evidence="2">Rmic-2018</strain>
        <tissue evidence="2">Larvae</tissue>
    </source>
</reference>
<accession>A0A9J6EL35</accession>
<organism evidence="2 3">
    <name type="scientific">Rhipicephalus microplus</name>
    <name type="common">Cattle tick</name>
    <name type="synonym">Boophilus microplus</name>
    <dbReference type="NCBI Taxonomy" id="6941"/>
    <lineage>
        <taxon>Eukaryota</taxon>
        <taxon>Metazoa</taxon>
        <taxon>Ecdysozoa</taxon>
        <taxon>Arthropoda</taxon>
        <taxon>Chelicerata</taxon>
        <taxon>Arachnida</taxon>
        <taxon>Acari</taxon>
        <taxon>Parasitiformes</taxon>
        <taxon>Ixodida</taxon>
        <taxon>Ixodoidea</taxon>
        <taxon>Ixodidae</taxon>
        <taxon>Rhipicephalinae</taxon>
        <taxon>Rhipicephalus</taxon>
        <taxon>Boophilus</taxon>
    </lineage>
</organism>
<gene>
    <name evidence="2" type="ORF">HPB51_004295</name>
</gene>